<feature type="signal peptide" evidence="2">
    <location>
        <begin position="1"/>
        <end position="21"/>
    </location>
</feature>
<evidence type="ECO:0000313" key="4">
    <source>
        <dbReference type="Proteomes" id="UP000032487"/>
    </source>
</evidence>
<sequence length="194" mass="21744">MHRGSRALLLLGLLGAAVAQADLYRYVDDKGVVVLNRQGVPPQHIGKGYEVLNDQGRVTRVVPPAPTPEERQRLLEAKARASSDAQLLRLYASVEDVERAKVRKLSELDSVIGITHGNLQSLRDQQANLQREAANHERAGREVPKQLLTQIDNLNKEQASLRRDIDRYKQARTQAEVSFAKERQRLGELLGQSE</sequence>
<organism evidence="3 4">
    <name type="scientific">Stutzerimonas stutzeri</name>
    <name type="common">Pseudomonas stutzeri</name>
    <dbReference type="NCBI Taxonomy" id="316"/>
    <lineage>
        <taxon>Bacteria</taxon>
        <taxon>Pseudomonadati</taxon>
        <taxon>Pseudomonadota</taxon>
        <taxon>Gammaproteobacteria</taxon>
        <taxon>Pseudomonadales</taxon>
        <taxon>Pseudomonadaceae</taxon>
        <taxon>Stutzerimonas</taxon>
    </lineage>
</organism>
<accession>A0A0D9AUB0</accession>
<dbReference type="PATRIC" id="fig|316.101.peg.37"/>
<evidence type="ECO:0000313" key="3">
    <source>
        <dbReference type="EMBL" id="KJH84598.1"/>
    </source>
</evidence>
<dbReference type="OrthoDB" id="6080407at2"/>
<proteinExistence type="predicted"/>
<dbReference type="SMR" id="A0A0D9AUB0"/>
<keyword evidence="2" id="KW-0732">Signal</keyword>
<gene>
    <name evidence="3" type="ORF">UF78_02050</name>
</gene>
<protein>
    <submittedName>
        <fullName evidence="3">Keratin</fullName>
    </submittedName>
</protein>
<dbReference type="RefSeq" id="WP_045160386.1">
    <property type="nucleotide sequence ID" value="NZ_JYHV01000006.1"/>
</dbReference>
<name>A0A0D9AUB0_STUST</name>
<evidence type="ECO:0000256" key="2">
    <source>
        <dbReference type="SAM" id="SignalP"/>
    </source>
</evidence>
<feature type="chain" id="PRO_5002338655" evidence="2">
    <location>
        <begin position="22"/>
        <end position="194"/>
    </location>
</feature>
<keyword evidence="1" id="KW-0175">Coiled coil</keyword>
<evidence type="ECO:0000256" key="1">
    <source>
        <dbReference type="SAM" id="Coils"/>
    </source>
</evidence>
<dbReference type="Proteomes" id="UP000032487">
    <property type="component" value="Unassembled WGS sequence"/>
</dbReference>
<feature type="coiled-coil region" evidence="1">
    <location>
        <begin position="119"/>
        <end position="171"/>
    </location>
</feature>
<dbReference type="AlphaFoldDB" id="A0A0D9AUB0"/>
<reference evidence="3 4" key="1">
    <citation type="submission" date="2015-02" db="EMBL/GenBank/DDBJ databases">
        <title>Draft genome sequence of Pseudomonas stutzeri NT0128 isolated from wheat (Triticum turgidum) rhizosphere.</title>
        <authorList>
            <person name="Tovi N."/>
            <person name="Frenk S."/>
            <person name="Hadar Y."/>
            <person name="Minz D."/>
        </authorList>
    </citation>
    <scope>NUCLEOTIDE SEQUENCE [LARGE SCALE GENOMIC DNA]</scope>
    <source>
        <strain evidence="3 4">NT0128</strain>
    </source>
</reference>
<comment type="caution">
    <text evidence="3">The sequence shown here is derived from an EMBL/GenBank/DDBJ whole genome shotgun (WGS) entry which is preliminary data.</text>
</comment>
<dbReference type="EMBL" id="JYHV01000006">
    <property type="protein sequence ID" value="KJH84598.1"/>
    <property type="molecule type" value="Genomic_DNA"/>
</dbReference>